<dbReference type="RefSeq" id="WP_253567850.1">
    <property type="nucleotide sequence ID" value="NZ_JAMZEK010000003.1"/>
</dbReference>
<accession>A0ABT1FDD8</accession>
<sequence>MINFDTIPSDVRVPLAYVEFNNNRATAGLAQDSYTILAIGQRLAAGTVQAGVPVEIFGAAQAEQYFGRGSMLASMLAALKKANNYTRVVAIALDDAAAGVKATGTLTFTGAATQAGTLNLYIAGTKVPVAVAIGDDPTVVATAVVAAIAANTQLPVTAENAAGVVTLTAVHKGETGNDLDVRLNYYTGELTPAGLQVAIVAMNGGTTNPDVSAAIAAMGDAWYQAIVMPYTDAANLTLLEAELLDRFGGIRQIDGVAYAAFRGTAAATDTFGTGRNSALVSCMGTSIAPQPPYLWAAVIAAVAAFNLANDPVRPLQTLPLTGILPPAQADQFTFDERNLQLHSGIATHKVDAGGNVLIERQITMYQKNASDIADTSYLDVNTIATMSYIRYATRARITSKYPRHKLAGDTVKVAPGQAIVTPSVIRAELVGLGSELLDAGIIEDLAQFKADLVVQINANDPNRVDVLSSPNLVNQLRIFAEQIQFIL</sequence>
<dbReference type="InterPro" id="IPR007067">
    <property type="entry name" value="Tail_sheath"/>
</dbReference>
<comment type="similarity">
    <text evidence="1">Belongs to the myoviridae tail sheath protein family.</text>
</comment>
<name>A0ABT1FDD8_9GAMM</name>
<protein>
    <submittedName>
        <fullName evidence="5">Phage tail sheath subtilisin-like domain-containing protein</fullName>
    </submittedName>
</protein>
<evidence type="ECO:0000259" key="4">
    <source>
        <dbReference type="Pfam" id="PF17482"/>
    </source>
</evidence>
<evidence type="ECO:0000313" key="5">
    <source>
        <dbReference type="EMBL" id="MCP1375391.1"/>
    </source>
</evidence>
<dbReference type="InterPro" id="IPR035089">
    <property type="entry name" value="Phage_sheath_subtilisin"/>
</dbReference>
<reference evidence="5 6" key="1">
    <citation type="submission" date="2022-06" db="EMBL/GenBank/DDBJ databases">
        <title>Dyella sp. Sa strain:Sa Genome sequencing.</title>
        <authorList>
            <person name="Park S."/>
        </authorList>
    </citation>
    <scope>NUCLEOTIDE SEQUENCE [LARGE SCALE GENOMIC DNA]</scope>
    <source>
        <strain evidence="5 6">Sa</strain>
    </source>
</reference>
<evidence type="ECO:0000313" key="6">
    <source>
        <dbReference type="Proteomes" id="UP001204615"/>
    </source>
</evidence>
<gene>
    <name evidence="5" type="ORF">NC595_15175</name>
</gene>
<evidence type="ECO:0000256" key="1">
    <source>
        <dbReference type="ARBA" id="ARBA00008005"/>
    </source>
</evidence>
<proteinExistence type="inferred from homology"/>
<dbReference type="PIRSF" id="PIRSF007349">
    <property type="entry name" value="Tsp_L"/>
    <property type="match status" value="1"/>
</dbReference>
<feature type="domain" description="Phage tail sheath protein-like beta-sandwich" evidence="3">
    <location>
        <begin position="98"/>
        <end position="195"/>
    </location>
</feature>
<dbReference type="Proteomes" id="UP001204615">
    <property type="component" value="Unassembled WGS sequence"/>
</dbReference>
<keyword evidence="6" id="KW-1185">Reference proteome</keyword>
<organism evidence="5 6">
    <name type="scientific">Dyella lutea</name>
    <dbReference type="NCBI Taxonomy" id="2950441"/>
    <lineage>
        <taxon>Bacteria</taxon>
        <taxon>Pseudomonadati</taxon>
        <taxon>Pseudomonadota</taxon>
        <taxon>Gammaproteobacteria</taxon>
        <taxon>Lysobacterales</taxon>
        <taxon>Rhodanobacteraceae</taxon>
        <taxon>Dyella</taxon>
    </lineage>
</organism>
<evidence type="ECO:0000259" key="3">
    <source>
        <dbReference type="Pfam" id="PF17481"/>
    </source>
</evidence>
<dbReference type="InterPro" id="IPR020287">
    <property type="entry name" value="Tail_sheath_C"/>
</dbReference>
<dbReference type="InterPro" id="IPR035326">
    <property type="entry name" value="Beta_sandwich_Seath"/>
</dbReference>
<dbReference type="Pfam" id="PF04984">
    <property type="entry name" value="Phage_sheath_1"/>
    <property type="match status" value="1"/>
</dbReference>
<dbReference type="Pfam" id="PF17481">
    <property type="entry name" value="Phage_sheath_domII"/>
    <property type="match status" value="1"/>
</dbReference>
<evidence type="ECO:0000259" key="2">
    <source>
        <dbReference type="Pfam" id="PF04984"/>
    </source>
</evidence>
<dbReference type="EMBL" id="JAMZEK010000003">
    <property type="protein sequence ID" value="MCP1375391.1"/>
    <property type="molecule type" value="Genomic_DNA"/>
</dbReference>
<comment type="caution">
    <text evidence="5">The sequence shown here is derived from an EMBL/GenBank/DDBJ whole genome shotgun (WGS) entry which is preliminary data.</text>
</comment>
<feature type="domain" description="Tail sheath protein subtilisin-like" evidence="2">
    <location>
        <begin position="204"/>
        <end position="364"/>
    </location>
</feature>
<feature type="domain" description="Tail sheath protein C-terminal" evidence="4">
    <location>
        <begin position="374"/>
        <end position="485"/>
    </location>
</feature>
<dbReference type="Pfam" id="PF17482">
    <property type="entry name" value="Phage_sheath_1C"/>
    <property type="match status" value="1"/>
</dbReference>